<dbReference type="AlphaFoldDB" id="A0A2V3TT52"/>
<proteinExistence type="predicted"/>
<feature type="signal peptide" evidence="1">
    <location>
        <begin position="1"/>
        <end position="26"/>
    </location>
</feature>
<comment type="caution">
    <text evidence="2">The sequence shown here is derived from an EMBL/GenBank/DDBJ whole genome shotgun (WGS) entry which is preliminary data.</text>
</comment>
<dbReference type="Proteomes" id="UP000248021">
    <property type="component" value="Unassembled WGS sequence"/>
</dbReference>
<gene>
    <name evidence="2" type="ORF">C7450_12167</name>
</gene>
<feature type="chain" id="PRO_5016010004" evidence="1">
    <location>
        <begin position="27"/>
        <end position="401"/>
    </location>
</feature>
<evidence type="ECO:0000313" key="2">
    <source>
        <dbReference type="EMBL" id="PXW51176.1"/>
    </source>
</evidence>
<evidence type="ECO:0000256" key="1">
    <source>
        <dbReference type="SAM" id="SignalP"/>
    </source>
</evidence>
<keyword evidence="3" id="KW-1185">Reference proteome</keyword>
<dbReference type="RefSeq" id="WP_146227606.1">
    <property type="nucleotide sequence ID" value="NZ_JAHBRY010000004.1"/>
</dbReference>
<accession>A0A2V3TT52</accession>
<evidence type="ECO:0000313" key="3">
    <source>
        <dbReference type="Proteomes" id="UP000248021"/>
    </source>
</evidence>
<dbReference type="OrthoDB" id="8434185at2"/>
<sequence length="401" mass="41988">MKKTLPTAALIAALIVVAFPAASASADDTGSSELQTQATVALTPEQRVRRIFASLDTFHDLQPTWRQAKMPAAAWAKKQFDKRASAAIDAMPDPLNYTGGLMLYLGGIAAVNRGDLDRAALSFEAGYALGCLVCGAALATVLDLDPSRLKPEPALAQDWNDLAAHAGVSSAAGALLDVQPRTYERLISGNGATLPTTTGSKNAAAIYARAYSLGDGRALSIVDRAKAGETRATAILQKAGVDLAALPETTSSIVNRLSASPPIGTPAQRSQDIETLTVRAEGGDATALLAFGTRRFADAAIAFSTKDSSDFLIEAAVRGNPMSMAAFADSVLQGGESSGYRNEDAAIFAFAAWVITPAGDPAESLFRGVLDGLTGKLDPKIRKAFEAWFREQAKALDHSYP</sequence>
<organism evidence="2 3">
    <name type="scientific">Chelatococcus asaccharovorans</name>
    <dbReference type="NCBI Taxonomy" id="28210"/>
    <lineage>
        <taxon>Bacteria</taxon>
        <taxon>Pseudomonadati</taxon>
        <taxon>Pseudomonadota</taxon>
        <taxon>Alphaproteobacteria</taxon>
        <taxon>Hyphomicrobiales</taxon>
        <taxon>Chelatococcaceae</taxon>
        <taxon>Chelatococcus</taxon>
    </lineage>
</organism>
<dbReference type="EMBL" id="QJJK01000021">
    <property type="protein sequence ID" value="PXW51176.1"/>
    <property type="molecule type" value="Genomic_DNA"/>
</dbReference>
<name>A0A2V3TT52_9HYPH</name>
<keyword evidence="1" id="KW-0732">Signal</keyword>
<reference evidence="2 3" key="1">
    <citation type="submission" date="2018-05" db="EMBL/GenBank/DDBJ databases">
        <title>Genomic Encyclopedia of Type Strains, Phase IV (KMG-IV): sequencing the most valuable type-strain genomes for metagenomic binning, comparative biology and taxonomic classification.</title>
        <authorList>
            <person name="Goeker M."/>
        </authorList>
    </citation>
    <scope>NUCLEOTIDE SEQUENCE [LARGE SCALE GENOMIC DNA]</scope>
    <source>
        <strain evidence="2 3">DSM 6462</strain>
    </source>
</reference>
<protein>
    <submittedName>
        <fullName evidence="2">Uncharacterized protein</fullName>
    </submittedName>
</protein>